<proteinExistence type="predicted"/>
<protein>
    <recommendedName>
        <fullName evidence="1">Protein AF-9 homolog</fullName>
    </recommendedName>
</protein>
<evidence type="ECO:0000256" key="6">
    <source>
        <dbReference type="SAM" id="MobiDB-lite"/>
    </source>
</evidence>
<evidence type="ECO:0000313" key="8">
    <source>
        <dbReference type="EMBL" id="CAF9923384.1"/>
    </source>
</evidence>
<comment type="subcellular location">
    <subcellularLocation>
        <location evidence="5">Nucleus</location>
    </subcellularLocation>
</comment>
<dbReference type="CDD" id="cd16908">
    <property type="entry name" value="YEATS_Yaf9_like"/>
    <property type="match status" value="1"/>
</dbReference>
<comment type="caution">
    <text evidence="8">The sequence shown here is derived from an EMBL/GenBank/DDBJ whole genome shotgun (WGS) entry which is preliminary data.</text>
</comment>
<dbReference type="AlphaFoldDB" id="A0A8H3FH34"/>
<sequence length="250" mass="28389">MPVPRFTKKECVKGVQIYRPFVYGSIAKPLDPSNRPAGISPEHTHQWTVFVRGVNDEDISYWLKKVQFKLHETYTNASRMVESAPFEVTETGWGEFEVQMKLYFVPEANEKAQTLWHALKLHPYVGDIEGQKERREAIVSQNYEEVVFSEPVEPFYEILTSGPPVPARGKGAKGSKQASVKKQGERSAEIPFANSEGNPFSVREEGMELDRLREAMKTVEGMVKGERAKLAEKEKVMEKLRKEGGEQLGK</sequence>
<dbReference type="Proteomes" id="UP000664534">
    <property type="component" value="Unassembled WGS sequence"/>
</dbReference>
<dbReference type="InterPro" id="IPR005033">
    <property type="entry name" value="YEATS"/>
</dbReference>
<evidence type="ECO:0000256" key="3">
    <source>
        <dbReference type="ARBA" id="ARBA00023163"/>
    </source>
</evidence>
<evidence type="ECO:0000256" key="2">
    <source>
        <dbReference type="ARBA" id="ARBA00023015"/>
    </source>
</evidence>
<dbReference type="GO" id="GO:0016740">
    <property type="term" value="F:transferase activity"/>
    <property type="evidence" value="ECO:0007669"/>
    <property type="project" value="UniProtKB-KW"/>
</dbReference>
<feature type="domain" description="YEATS" evidence="7">
    <location>
        <begin position="11"/>
        <end position="162"/>
    </location>
</feature>
<keyword evidence="4 5" id="KW-0539">Nucleus</keyword>
<gene>
    <name evidence="8" type="primary">YAF9</name>
    <name evidence="8" type="ORF">IMSHALPRED_005912</name>
</gene>
<dbReference type="InterPro" id="IPR055129">
    <property type="entry name" value="YEATS_dom"/>
</dbReference>
<name>A0A8H3FH34_9LECA</name>
<dbReference type="GO" id="GO:0006355">
    <property type="term" value="P:regulation of DNA-templated transcription"/>
    <property type="evidence" value="ECO:0007669"/>
    <property type="project" value="InterPro"/>
</dbReference>
<dbReference type="EMBL" id="CAJPDT010000033">
    <property type="protein sequence ID" value="CAF9923384.1"/>
    <property type="molecule type" value="Genomic_DNA"/>
</dbReference>
<dbReference type="InterPro" id="IPR038704">
    <property type="entry name" value="YEAST_sf"/>
</dbReference>
<accession>A0A8H3FH34</accession>
<keyword evidence="2" id="KW-0805">Transcription regulation</keyword>
<dbReference type="PANTHER" id="PTHR47573:SF1">
    <property type="entry name" value="PROTEIN AF-9 HOMOLOG"/>
    <property type="match status" value="1"/>
</dbReference>
<dbReference type="GO" id="GO:0000785">
    <property type="term" value="C:chromatin"/>
    <property type="evidence" value="ECO:0007669"/>
    <property type="project" value="UniProtKB-ARBA"/>
</dbReference>
<dbReference type="PROSITE" id="PS51037">
    <property type="entry name" value="YEATS"/>
    <property type="match status" value="1"/>
</dbReference>
<feature type="region of interest" description="Disordered" evidence="6">
    <location>
        <begin position="164"/>
        <end position="186"/>
    </location>
</feature>
<reference evidence="8" key="1">
    <citation type="submission" date="2021-03" db="EMBL/GenBank/DDBJ databases">
        <authorList>
            <person name="Tagirdzhanova G."/>
        </authorList>
    </citation>
    <scope>NUCLEOTIDE SEQUENCE</scope>
</reference>
<dbReference type="OrthoDB" id="16041at2759"/>
<dbReference type="Gene3D" id="2.60.40.1970">
    <property type="entry name" value="YEATS domain"/>
    <property type="match status" value="1"/>
</dbReference>
<dbReference type="GO" id="GO:0005634">
    <property type="term" value="C:nucleus"/>
    <property type="evidence" value="ECO:0007669"/>
    <property type="project" value="UniProtKB-SubCell"/>
</dbReference>
<evidence type="ECO:0000256" key="1">
    <source>
        <dbReference type="ARBA" id="ARBA00022408"/>
    </source>
</evidence>
<evidence type="ECO:0000256" key="5">
    <source>
        <dbReference type="PROSITE-ProRule" id="PRU00376"/>
    </source>
</evidence>
<keyword evidence="3" id="KW-0804">Transcription</keyword>
<evidence type="ECO:0000313" key="9">
    <source>
        <dbReference type="Proteomes" id="UP000664534"/>
    </source>
</evidence>
<dbReference type="PANTHER" id="PTHR47573">
    <property type="entry name" value="PROTEIN AF-9 HOMOLOG"/>
    <property type="match status" value="1"/>
</dbReference>
<organism evidence="8 9">
    <name type="scientific">Imshaugia aleurites</name>
    <dbReference type="NCBI Taxonomy" id="172621"/>
    <lineage>
        <taxon>Eukaryota</taxon>
        <taxon>Fungi</taxon>
        <taxon>Dikarya</taxon>
        <taxon>Ascomycota</taxon>
        <taxon>Pezizomycotina</taxon>
        <taxon>Lecanoromycetes</taxon>
        <taxon>OSLEUM clade</taxon>
        <taxon>Lecanoromycetidae</taxon>
        <taxon>Lecanorales</taxon>
        <taxon>Lecanorineae</taxon>
        <taxon>Parmeliaceae</taxon>
        <taxon>Imshaugia</taxon>
    </lineage>
</organism>
<keyword evidence="9" id="KW-1185">Reference proteome</keyword>
<evidence type="ECO:0000259" key="7">
    <source>
        <dbReference type="PROSITE" id="PS51037"/>
    </source>
</evidence>
<dbReference type="Pfam" id="PF03366">
    <property type="entry name" value="YEATS"/>
    <property type="match status" value="1"/>
</dbReference>
<evidence type="ECO:0000256" key="4">
    <source>
        <dbReference type="ARBA" id="ARBA00023242"/>
    </source>
</evidence>